<evidence type="ECO:0000256" key="1">
    <source>
        <dbReference type="SAM" id="Coils"/>
    </source>
</evidence>
<dbReference type="AlphaFoldDB" id="A0A077ZWB2"/>
<gene>
    <name evidence="3" type="primary">Contig14739.g15695</name>
    <name evidence="3" type="ORF">STYLEM_3224</name>
</gene>
<evidence type="ECO:0000313" key="3">
    <source>
        <dbReference type="EMBL" id="CDW74230.1"/>
    </source>
</evidence>
<name>A0A077ZWB2_STYLE</name>
<dbReference type="Proteomes" id="UP000039865">
    <property type="component" value="Unassembled WGS sequence"/>
</dbReference>
<keyword evidence="4" id="KW-1185">Reference proteome</keyword>
<evidence type="ECO:0000256" key="2">
    <source>
        <dbReference type="SAM" id="MobiDB-lite"/>
    </source>
</evidence>
<reference evidence="3 4" key="1">
    <citation type="submission" date="2014-06" db="EMBL/GenBank/DDBJ databases">
        <authorList>
            <person name="Swart Estienne"/>
        </authorList>
    </citation>
    <scope>NUCLEOTIDE SEQUENCE [LARGE SCALE GENOMIC DNA]</scope>
    <source>
        <strain evidence="3 4">130c</strain>
    </source>
</reference>
<organism evidence="3 4">
    <name type="scientific">Stylonychia lemnae</name>
    <name type="common">Ciliate</name>
    <dbReference type="NCBI Taxonomy" id="5949"/>
    <lineage>
        <taxon>Eukaryota</taxon>
        <taxon>Sar</taxon>
        <taxon>Alveolata</taxon>
        <taxon>Ciliophora</taxon>
        <taxon>Intramacronucleata</taxon>
        <taxon>Spirotrichea</taxon>
        <taxon>Stichotrichia</taxon>
        <taxon>Sporadotrichida</taxon>
        <taxon>Oxytrichidae</taxon>
        <taxon>Stylonychinae</taxon>
        <taxon>Stylonychia</taxon>
    </lineage>
</organism>
<keyword evidence="1" id="KW-0175">Coiled coil</keyword>
<feature type="compositionally biased region" description="Polar residues" evidence="2">
    <location>
        <begin position="475"/>
        <end position="486"/>
    </location>
</feature>
<dbReference type="InParanoid" id="A0A077ZWB2"/>
<sequence>MQTLLEKLMDQKIIDVKQEMNDFVQDSIQSLISQYQNNQNQIFVKQEQANGFQEDMVQVYISQLSNLQSQFDEFKTFHAQIETNIKSIDLKEFNENFQTVSQRINKLEIEYMQLNNQIKLEIEDKLNMSFNHTNLTIKEQLNDRKLSIDTEIAVSQPFVAIQKYNTNDFKSIDEQQELTYGQKTNVPKVNVNSYNLGGDKNRQDQEMNSQRVAHNKSIEIHHNYQKSIQSNKYNPGLRFFSNSIHKNPVGGAMDKLHDEILIGKGFDTLSLESVKANQFQLQHRKSLKNKTRNFSGVGIKNDTHTLQSDLNKTQMQIGFQLPQIQDQLSSQSFVTAKDLISPSANLQQQQSYIRSHKFADILRSQQSAKHQLLSQKNQTESLRLMRKFSNKRKYQSPYSKQSNIIYVNTKNDRNDESIGSQNQQMQNNQQKLVIESNHHTNNSMSITSNKVVSGSTNLRLKQQQIIRKSSKEQHSISNFVPNKYNQ</sequence>
<accession>A0A077ZWB2</accession>
<evidence type="ECO:0000313" key="4">
    <source>
        <dbReference type="Proteomes" id="UP000039865"/>
    </source>
</evidence>
<feature type="coiled-coil region" evidence="1">
    <location>
        <begin position="90"/>
        <end position="124"/>
    </location>
</feature>
<protein>
    <submittedName>
        <fullName evidence="3">Uncharacterized protein</fullName>
    </submittedName>
</protein>
<proteinExistence type="predicted"/>
<dbReference type="EMBL" id="CCKQ01003123">
    <property type="protein sequence ID" value="CDW74230.1"/>
    <property type="molecule type" value="Genomic_DNA"/>
</dbReference>
<feature type="region of interest" description="Disordered" evidence="2">
    <location>
        <begin position="467"/>
        <end position="486"/>
    </location>
</feature>